<proteinExistence type="inferred from homology"/>
<keyword evidence="6 7" id="KW-0472">Membrane</keyword>
<dbReference type="EMBL" id="LDTD01000154">
    <property type="protein sequence ID" value="KTT67713.1"/>
    <property type="molecule type" value="Genomic_DNA"/>
</dbReference>
<dbReference type="EMBL" id="JABEOV010000005">
    <property type="protein sequence ID" value="NNG52428.1"/>
    <property type="molecule type" value="Genomic_DNA"/>
</dbReference>
<evidence type="ECO:0000313" key="9">
    <source>
        <dbReference type="EMBL" id="KTT98412.1"/>
    </source>
</evidence>
<dbReference type="EMBL" id="LDTE01000067">
    <property type="protein sequence ID" value="KTT98412.1"/>
    <property type="molecule type" value="Genomic_DNA"/>
</dbReference>
<dbReference type="STRING" id="33051.SB4_11100"/>
<feature type="transmembrane region" description="Helical" evidence="7">
    <location>
        <begin position="48"/>
        <end position="66"/>
    </location>
</feature>
<comment type="subcellular location">
    <subcellularLocation>
        <location evidence="1">Cell membrane</location>
        <topology evidence="1">Multi-pass membrane protein</topology>
    </subcellularLocation>
</comment>
<dbReference type="EMBL" id="LDTC01000059">
    <property type="protein sequence ID" value="KTW13779.1"/>
    <property type="molecule type" value="Genomic_DNA"/>
</dbReference>
<evidence type="ECO:0000313" key="17">
    <source>
        <dbReference type="Proteomes" id="UP000557656"/>
    </source>
</evidence>
<evidence type="ECO:0000313" key="13">
    <source>
        <dbReference type="Proteomes" id="UP000072867"/>
    </source>
</evidence>
<dbReference type="Proteomes" id="UP000531581">
    <property type="component" value="Unassembled WGS sequence"/>
</dbReference>
<dbReference type="OrthoDB" id="7580937at2"/>
<comment type="similarity">
    <text evidence="2">Belongs to the UPF0719 family.</text>
</comment>
<evidence type="ECO:0000256" key="7">
    <source>
        <dbReference type="SAM" id="Phobius"/>
    </source>
</evidence>
<dbReference type="EMBL" id="JABYQV010000012">
    <property type="protein sequence ID" value="NVP32174.1"/>
    <property type="molecule type" value="Genomic_DNA"/>
</dbReference>
<comment type="caution">
    <text evidence="8">The sequence shown here is derived from an EMBL/GenBank/DDBJ whole genome shotgun (WGS) entry which is preliminary data.</text>
</comment>
<dbReference type="RefSeq" id="WP_058716632.1">
    <property type="nucleotide sequence ID" value="NZ_JABEOV010000005.1"/>
</dbReference>
<sequence>MLSTTVLLATLLYAGLGVLIFAVGFWIWDRLTPADLWGEICRGNQAVAIFSGAIAIAIAIIIGAAIHG</sequence>
<evidence type="ECO:0000313" key="8">
    <source>
        <dbReference type="EMBL" id="KTT67713.1"/>
    </source>
</evidence>
<keyword evidence="4 7" id="KW-0812">Transmembrane</keyword>
<dbReference type="Pfam" id="PF03994">
    <property type="entry name" value="DUF350"/>
    <property type="match status" value="1"/>
</dbReference>
<evidence type="ECO:0000313" key="14">
    <source>
        <dbReference type="Proteomes" id="UP000074072"/>
    </source>
</evidence>
<evidence type="ECO:0000256" key="4">
    <source>
        <dbReference type="ARBA" id="ARBA00022692"/>
    </source>
</evidence>
<dbReference type="PATRIC" id="fig|33051.3.peg.983"/>
<keyword evidence="5 7" id="KW-1133">Transmembrane helix</keyword>
<dbReference type="AlphaFoldDB" id="A0A147HSH7"/>
<dbReference type="Proteomes" id="UP000074072">
    <property type="component" value="Unassembled WGS sequence"/>
</dbReference>
<dbReference type="InterPro" id="IPR007140">
    <property type="entry name" value="DUF350"/>
</dbReference>
<organism evidence="8 13">
    <name type="scientific">Sphingomonas sanguinis</name>
    <dbReference type="NCBI Taxonomy" id="33051"/>
    <lineage>
        <taxon>Bacteria</taxon>
        <taxon>Pseudomonadati</taxon>
        <taxon>Pseudomonadota</taxon>
        <taxon>Alphaproteobacteria</taxon>
        <taxon>Sphingomonadales</taxon>
        <taxon>Sphingomonadaceae</taxon>
        <taxon>Sphingomonas</taxon>
    </lineage>
</organism>
<dbReference type="GO" id="GO:0005886">
    <property type="term" value="C:plasma membrane"/>
    <property type="evidence" value="ECO:0007669"/>
    <property type="project" value="UniProtKB-SubCell"/>
</dbReference>
<name>A0A147HSH7_9SPHN</name>
<evidence type="ECO:0000313" key="16">
    <source>
        <dbReference type="Proteomes" id="UP000531581"/>
    </source>
</evidence>
<dbReference type="GeneID" id="78484893"/>
<feature type="transmembrane region" description="Helical" evidence="7">
    <location>
        <begin position="7"/>
        <end position="28"/>
    </location>
</feature>
<keyword evidence="3" id="KW-1003">Cell membrane</keyword>
<dbReference type="Proteomes" id="UP000074410">
    <property type="component" value="Unassembled WGS sequence"/>
</dbReference>
<accession>A0A147HSH7</accession>
<keyword evidence="17" id="KW-1185">Reference proteome</keyword>
<reference evidence="16 17" key="2">
    <citation type="submission" date="2020-05" db="EMBL/GenBank/DDBJ databases">
        <title>Draft Genome Sequences of Sphingomonas sp. Isolated from the International Space Station.</title>
        <authorList>
            <person name="Bijlani S."/>
            <person name="Singh N.K."/>
            <person name="Mason C.E."/>
            <person name="Wang C.C."/>
            <person name="Venkateswaran K."/>
        </authorList>
    </citation>
    <scope>NUCLEOTIDE SEQUENCE [LARGE SCALE GENOMIC DNA]</scope>
    <source>
        <strain evidence="11 17">IIF7SW-B5</strain>
        <strain evidence="12">ISS-IIF7SWP</strain>
    </source>
</reference>
<dbReference type="Proteomes" id="UP000072867">
    <property type="component" value="Unassembled WGS sequence"/>
</dbReference>
<protein>
    <submittedName>
        <fullName evidence="11">DUF350 domain-containing protein</fullName>
    </submittedName>
</protein>
<evidence type="ECO:0000256" key="6">
    <source>
        <dbReference type="ARBA" id="ARBA00023136"/>
    </source>
</evidence>
<evidence type="ECO:0000256" key="2">
    <source>
        <dbReference type="ARBA" id="ARBA00005779"/>
    </source>
</evidence>
<evidence type="ECO:0000313" key="11">
    <source>
        <dbReference type="EMBL" id="NNG52428.1"/>
    </source>
</evidence>
<evidence type="ECO:0000313" key="12">
    <source>
        <dbReference type="EMBL" id="NVP32174.1"/>
    </source>
</evidence>
<evidence type="ECO:0000313" key="15">
    <source>
        <dbReference type="Proteomes" id="UP000074410"/>
    </source>
</evidence>
<evidence type="ECO:0000256" key="1">
    <source>
        <dbReference type="ARBA" id="ARBA00004651"/>
    </source>
</evidence>
<evidence type="ECO:0000256" key="3">
    <source>
        <dbReference type="ARBA" id="ARBA00022475"/>
    </source>
</evidence>
<evidence type="ECO:0000313" key="10">
    <source>
        <dbReference type="EMBL" id="KTW13779.1"/>
    </source>
</evidence>
<gene>
    <name evidence="11" type="ORF">HKX05_03590</name>
    <name evidence="12" type="ORF">HLV41_14065</name>
    <name evidence="10" type="ORF">NS258_08370</name>
    <name evidence="8" type="ORF">NS319_17075</name>
    <name evidence="9" type="ORF">SB4_11100</name>
</gene>
<dbReference type="Proteomes" id="UP000557656">
    <property type="component" value="Unassembled WGS sequence"/>
</dbReference>
<reference evidence="13 14" key="1">
    <citation type="journal article" date="2016" name="Front. Microbiol.">
        <title>Genomic Resource of Rice Seed Associated Bacteria.</title>
        <authorList>
            <person name="Midha S."/>
            <person name="Bansal K."/>
            <person name="Sharma S."/>
            <person name="Kumar N."/>
            <person name="Patil P.P."/>
            <person name="Chaudhry V."/>
            <person name="Patil P.B."/>
        </authorList>
    </citation>
    <scope>NUCLEOTIDE SEQUENCE [LARGE SCALE GENOMIC DNA]</scope>
    <source>
        <strain evidence="10 15">NS258</strain>
        <strain evidence="8 13">NS319</strain>
        <strain evidence="9 14">SB4</strain>
    </source>
</reference>
<evidence type="ECO:0000256" key="5">
    <source>
        <dbReference type="ARBA" id="ARBA00022989"/>
    </source>
</evidence>